<evidence type="ECO:0000313" key="5">
    <source>
        <dbReference type="Proteomes" id="UP000218784"/>
    </source>
</evidence>
<dbReference type="EMBL" id="NWVD01000001">
    <property type="protein sequence ID" value="PCG10339.1"/>
    <property type="molecule type" value="Genomic_DNA"/>
</dbReference>
<keyword evidence="1 4" id="KW-0808">Transferase</keyword>
<dbReference type="PROSITE" id="PS51186">
    <property type="entry name" value="GNAT"/>
    <property type="match status" value="1"/>
</dbReference>
<dbReference type="CDD" id="cd04301">
    <property type="entry name" value="NAT_SF"/>
    <property type="match status" value="1"/>
</dbReference>
<dbReference type="Pfam" id="PF00583">
    <property type="entry name" value="Acetyltransf_1"/>
    <property type="match status" value="1"/>
</dbReference>
<dbReference type="AlphaFoldDB" id="A0A2A4I2D0"/>
<evidence type="ECO:0000256" key="1">
    <source>
        <dbReference type="ARBA" id="ARBA00022679"/>
    </source>
</evidence>
<evidence type="ECO:0000256" key="2">
    <source>
        <dbReference type="ARBA" id="ARBA00023315"/>
    </source>
</evidence>
<gene>
    <name evidence="4" type="ORF">COA17_02545</name>
</gene>
<dbReference type="GO" id="GO:0016747">
    <property type="term" value="F:acyltransferase activity, transferring groups other than amino-acyl groups"/>
    <property type="evidence" value="ECO:0007669"/>
    <property type="project" value="InterPro"/>
</dbReference>
<dbReference type="Gene3D" id="3.40.630.30">
    <property type="match status" value="1"/>
</dbReference>
<dbReference type="SUPFAM" id="SSF55729">
    <property type="entry name" value="Acyl-CoA N-acyltransferases (Nat)"/>
    <property type="match status" value="1"/>
</dbReference>
<sequence>MTDPLPAPPPSLRPATVADAPAIAALARKTFTDTFGHLYSPENLAAFLSIHTPENWAAEIADPAYCVRLAEADGQPVAYMKLGPPSLPFTPPAGAIELRQIYVLPAYHGGGLARAMLATAIAEARARGCTALYLSVFTDNPRARRFYAREGFVEVGPYAFMVGDHADEDIVMRLDL</sequence>
<dbReference type="InterPro" id="IPR050832">
    <property type="entry name" value="Bact_Acetyltransf"/>
</dbReference>
<name>A0A2A4I2D0_9SPHN</name>
<dbReference type="InterPro" id="IPR016181">
    <property type="entry name" value="Acyl_CoA_acyltransferase"/>
</dbReference>
<comment type="caution">
    <text evidence="4">The sequence shown here is derived from an EMBL/GenBank/DDBJ whole genome shotgun (WGS) entry which is preliminary data.</text>
</comment>
<reference evidence="4 5" key="1">
    <citation type="submission" date="2017-09" db="EMBL/GenBank/DDBJ databases">
        <title>Sphingomonas ginsenosidimutans KACC 14949, whole genome shotgun sequence.</title>
        <authorList>
            <person name="Feng G."/>
            <person name="Zhu H."/>
        </authorList>
    </citation>
    <scope>NUCLEOTIDE SEQUENCE [LARGE SCALE GENOMIC DNA]</scope>
    <source>
        <strain evidence="4 5">KACC 14949</strain>
    </source>
</reference>
<organism evidence="4 5">
    <name type="scientific">Sphingomonas ginsenosidimutans</name>
    <dbReference type="NCBI Taxonomy" id="862134"/>
    <lineage>
        <taxon>Bacteria</taxon>
        <taxon>Pseudomonadati</taxon>
        <taxon>Pseudomonadota</taxon>
        <taxon>Alphaproteobacteria</taxon>
        <taxon>Sphingomonadales</taxon>
        <taxon>Sphingomonadaceae</taxon>
        <taxon>Sphingomonas</taxon>
    </lineage>
</organism>
<dbReference type="InterPro" id="IPR000182">
    <property type="entry name" value="GNAT_dom"/>
</dbReference>
<feature type="domain" description="N-acetyltransferase" evidence="3">
    <location>
        <begin position="10"/>
        <end position="176"/>
    </location>
</feature>
<dbReference type="RefSeq" id="WP_066485121.1">
    <property type="nucleotide sequence ID" value="NZ_JAIEOT010000053.1"/>
</dbReference>
<dbReference type="Proteomes" id="UP000218784">
    <property type="component" value="Unassembled WGS sequence"/>
</dbReference>
<proteinExistence type="predicted"/>
<protein>
    <submittedName>
        <fullName evidence="4">N-acetyltransferase</fullName>
    </submittedName>
</protein>
<accession>A0A2A4I2D0</accession>
<evidence type="ECO:0000313" key="4">
    <source>
        <dbReference type="EMBL" id="PCG10339.1"/>
    </source>
</evidence>
<dbReference type="PANTHER" id="PTHR43877">
    <property type="entry name" value="AMINOALKYLPHOSPHONATE N-ACETYLTRANSFERASE-RELATED-RELATED"/>
    <property type="match status" value="1"/>
</dbReference>
<keyword evidence="2" id="KW-0012">Acyltransferase</keyword>
<keyword evidence="5" id="KW-1185">Reference proteome</keyword>
<evidence type="ECO:0000259" key="3">
    <source>
        <dbReference type="PROSITE" id="PS51186"/>
    </source>
</evidence>